<protein>
    <submittedName>
        <fullName evidence="1">Uncharacterized protein</fullName>
    </submittedName>
</protein>
<evidence type="ECO:0000313" key="1">
    <source>
        <dbReference type="EMBL" id="KAH7855350.1"/>
    </source>
</evidence>
<dbReference type="EMBL" id="CM037161">
    <property type="protein sequence ID" value="KAH7855350.1"/>
    <property type="molecule type" value="Genomic_DNA"/>
</dbReference>
<comment type="caution">
    <text evidence="1">The sequence shown here is derived from an EMBL/GenBank/DDBJ whole genome shotgun (WGS) entry which is preliminary data.</text>
</comment>
<proteinExistence type="predicted"/>
<name>A0ACB7YPD4_9ERIC</name>
<gene>
    <name evidence="1" type="ORF">Vadar_023949</name>
</gene>
<organism evidence="1 2">
    <name type="scientific">Vaccinium darrowii</name>
    <dbReference type="NCBI Taxonomy" id="229202"/>
    <lineage>
        <taxon>Eukaryota</taxon>
        <taxon>Viridiplantae</taxon>
        <taxon>Streptophyta</taxon>
        <taxon>Embryophyta</taxon>
        <taxon>Tracheophyta</taxon>
        <taxon>Spermatophyta</taxon>
        <taxon>Magnoliopsida</taxon>
        <taxon>eudicotyledons</taxon>
        <taxon>Gunneridae</taxon>
        <taxon>Pentapetalae</taxon>
        <taxon>asterids</taxon>
        <taxon>Ericales</taxon>
        <taxon>Ericaceae</taxon>
        <taxon>Vaccinioideae</taxon>
        <taxon>Vaccinieae</taxon>
        <taxon>Vaccinium</taxon>
    </lineage>
</organism>
<accession>A0ACB7YPD4</accession>
<reference evidence="1 2" key="1">
    <citation type="journal article" date="2021" name="Hortic Res">
        <title>High-quality reference genome and annotation aids understanding of berry development for evergreen blueberry (Vaccinium darrowii).</title>
        <authorList>
            <person name="Yu J."/>
            <person name="Hulse-Kemp A.M."/>
            <person name="Babiker E."/>
            <person name="Staton M."/>
        </authorList>
    </citation>
    <scope>NUCLEOTIDE SEQUENCE [LARGE SCALE GENOMIC DNA]</scope>
    <source>
        <strain evidence="2">cv. NJ 8807/NJ 8810</strain>
        <tissue evidence="1">Young leaf</tissue>
    </source>
</reference>
<keyword evidence="2" id="KW-1185">Reference proteome</keyword>
<sequence length="117" mass="11907">MGSRKVVVVMGFVMMLSRVAAVTTSIDCTTVIGLISACTTFVTYGSPDPMPGSPCCDAVGGLNSVADSSADGPQTVCRCLMGLLTTYNPNATAIATLPGFCGVSLGFTIDPNTDCNL</sequence>
<dbReference type="Proteomes" id="UP000828048">
    <property type="component" value="Chromosome 11"/>
</dbReference>
<evidence type="ECO:0000313" key="2">
    <source>
        <dbReference type="Proteomes" id="UP000828048"/>
    </source>
</evidence>